<dbReference type="SMART" id="SM00365">
    <property type="entry name" value="LRR_SD22"/>
    <property type="match status" value="4"/>
</dbReference>
<dbReference type="Gene3D" id="3.80.10.10">
    <property type="entry name" value="Ribonuclease Inhibitor"/>
    <property type="match status" value="1"/>
</dbReference>
<evidence type="ECO:0000256" key="9">
    <source>
        <dbReference type="ARBA" id="ARBA00023273"/>
    </source>
</evidence>
<dbReference type="Pfam" id="PF14580">
    <property type="entry name" value="LRR_9"/>
    <property type="match status" value="1"/>
</dbReference>
<accession>A0A7S4DNF3</accession>
<keyword evidence="7" id="KW-0969">Cilium</keyword>
<keyword evidence="9" id="KW-0966">Cell projection</keyword>
<comment type="subcellular location">
    <subcellularLocation>
        <location evidence="1">Cytoplasm</location>
        <location evidence="1">Cytoskeleton</location>
        <location evidence="1">Flagellum axoneme</location>
    </subcellularLocation>
</comment>
<dbReference type="PROSITE" id="PS51450">
    <property type="entry name" value="LRR"/>
    <property type="match status" value="3"/>
</dbReference>
<evidence type="ECO:0000256" key="7">
    <source>
        <dbReference type="ARBA" id="ARBA00023069"/>
    </source>
</evidence>
<evidence type="ECO:0000256" key="12">
    <source>
        <dbReference type="SAM" id="Coils"/>
    </source>
</evidence>
<dbReference type="PANTHER" id="PTHR45973:SF12">
    <property type="entry name" value="DYNEIN REGULATORY COMPLEX SUBUNIT 3"/>
    <property type="match status" value="1"/>
</dbReference>
<organism evidence="13">
    <name type="scientific">Lotharella globosa</name>
    <dbReference type="NCBI Taxonomy" id="91324"/>
    <lineage>
        <taxon>Eukaryota</taxon>
        <taxon>Sar</taxon>
        <taxon>Rhizaria</taxon>
        <taxon>Cercozoa</taxon>
        <taxon>Chlorarachniophyceae</taxon>
        <taxon>Lotharella</taxon>
    </lineage>
</organism>
<keyword evidence="8" id="KW-0206">Cytoskeleton</keyword>
<dbReference type="EMBL" id="HBIV01015796">
    <property type="protein sequence ID" value="CAE0659926.1"/>
    <property type="molecule type" value="Transcribed_RNA"/>
</dbReference>
<dbReference type="AlphaFoldDB" id="A0A7S4DNF3"/>
<evidence type="ECO:0000256" key="6">
    <source>
        <dbReference type="ARBA" id="ARBA00023054"/>
    </source>
</evidence>
<evidence type="ECO:0000256" key="8">
    <source>
        <dbReference type="ARBA" id="ARBA00023212"/>
    </source>
</evidence>
<gene>
    <name evidence="13" type="ORF">LGLO00237_LOCUS11506</name>
</gene>
<evidence type="ECO:0000256" key="10">
    <source>
        <dbReference type="ARBA" id="ARBA00038378"/>
    </source>
</evidence>
<dbReference type="PANTHER" id="PTHR45973">
    <property type="entry name" value="PROTEIN PHOSPHATASE 1 REGULATORY SUBUNIT SDS22-RELATED"/>
    <property type="match status" value="1"/>
</dbReference>
<evidence type="ECO:0000256" key="4">
    <source>
        <dbReference type="ARBA" id="ARBA00022737"/>
    </source>
</evidence>
<protein>
    <recommendedName>
        <fullName evidence="11">Dynein regulatory complex subunit 3</fullName>
    </recommendedName>
</protein>
<keyword evidence="2" id="KW-0963">Cytoplasm</keyword>
<keyword evidence="4" id="KW-0677">Repeat</keyword>
<evidence type="ECO:0000256" key="2">
    <source>
        <dbReference type="ARBA" id="ARBA00022490"/>
    </source>
</evidence>
<dbReference type="SUPFAM" id="SSF52058">
    <property type="entry name" value="L domain-like"/>
    <property type="match status" value="1"/>
</dbReference>
<reference evidence="13" key="1">
    <citation type="submission" date="2021-01" db="EMBL/GenBank/DDBJ databases">
        <authorList>
            <person name="Corre E."/>
            <person name="Pelletier E."/>
            <person name="Niang G."/>
            <person name="Scheremetjew M."/>
            <person name="Finn R."/>
            <person name="Kale V."/>
            <person name="Holt S."/>
            <person name="Cochrane G."/>
            <person name="Meng A."/>
            <person name="Brown T."/>
            <person name="Cohen L."/>
        </authorList>
    </citation>
    <scope>NUCLEOTIDE SEQUENCE</scope>
    <source>
        <strain evidence="13">CCCM811</strain>
    </source>
</reference>
<feature type="coiled-coil region" evidence="12">
    <location>
        <begin position="324"/>
        <end position="416"/>
    </location>
</feature>
<evidence type="ECO:0000256" key="3">
    <source>
        <dbReference type="ARBA" id="ARBA00022614"/>
    </source>
</evidence>
<comment type="similarity">
    <text evidence="10">Belongs to the DRC3 family.</text>
</comment>
<name>A0A7S4DNF3_9EUKA</name>
<sequence>MDAKHTNDVEQVEVKKTTEVILPKRERVFEERTVIDEKLIIEAVMKYRKQHLDETIQELTAEEDVDLDKLDMVELTHSMIYRIAHLESYTCMTKLVLNSNIIEKIEGLDTLVNLKWLDLSFNKISRIENLDKLVNLTDLSLHKNNIKKIEGLDNLKKLEILSLGDNKIAEMSNIHSLRPFKSLKVLSLKGNPVAADETYVANVIAFLEQVQYLDYKFLVPTDQQKGYRPTELETILKEEKKSKKVEELKIKREAENKIDTAMNAAGLRTLYDDMITADKAYEKICQLTNINVTFKSDVLQKYEQSFRKAIEDYYTECEAIHEKRDDEEKLYKAAVEKADKLSKDNSVALIQEFEAKKNIAIENYGDADGESDELDKLKEELKILEQKLMEGEMLLVEQLSTVNDVFTKKMRELKDRSNSKRSEFAGIVGELVLQYQSNVGEFIEKERIKLEEYADEDSEAKTKEQAFLRSDKCEEAINSSFESQKEYIEELIAQCTKEEEARMKSRTTEIGLQNYTKNRTRVSEIFDVVALYEQVITMVELEYKEESEEEDD</sequence>
<keyword evidence="6 12" id="KW-0175">Coiled coil</keyword>
<dbReference type="InterPro" id="IPR001611">
    <property type="entry name" value="Leu-rich_rpt"/>
</dbReference>
<keyword evidence="3" id="KW-0433">Leucine-rich repeat</keyword>
<evidence type="ECO:0000313" key="13">
    <source>
        <dbReference type="EMBL" id="CAE0659926.1"/>
    </source>
</evidence>
<evidence type="ECO:0000256" key="11">
    <source>
        <dbReference type="ARBA" id="ARBA00040950"/>
    </source>
</evidence>
<proteinExistence type="inferred from homology"/>
<dbReference type="InterPro" id="IPR032675">
    <property type="entry name" value="LRR_dom_sf"/>
</dbReference>
<evidence type="ECO:0000256" key="5">
    <source>
        <dbReference type="ARBA" id="ARBA00022846"/>
    </source>
</evidence>
<evidence type="ECO:0000256" key="1">
    <source>
        <dbReference type="ARBA" id="ARBA00004611"/>
    </source>
</evidence>
<dbReference type="GO" id="GO:0005929">
    <property type="term" value="C:cilium"/>
    <property type="evidence" value="ECO:0007669"/>
    <property type="project" value="TreeGrafter"/>
</dbReference>
<keyword evidence="5" id="KW-0282">Flagellum</keyword>
<dbReference type="InterPro" id="IPR050576">
    <property type="entry name" value="Cilia_flagella_integrity"/>
</dbReference>